<evidence type="ECO:0000256" key="5">
    <source>
        <dbReference type="ARBA" id="ARBA00022989"/>
    </source>
</evidence>
<dbReference type="GO" id="GO:0015175">
    <property type="term" value="F:neutral L-amino acid transmembrane transporter activity"/>
    <property type="evidence" value="ECO:0007669"/>
    <property type="project" value="TreeGrafter"/>
</dbReference>
<dbReference type="Gene3D" id="1.10.3860.10">
    <property type="entry name" value="Sodium:dicarboxylate symporter"/>
    <property type="match status" value="1"/>
</dbReference>
<dbReference type="PANTHER" id="PTHR11958">
    <property type="entry name" value="SODIUM/DICARBOXYLATE SYMPORTER-RELATED"/>
    <property type="match status" value="1"/>
</dbReference>
<organism evidence="10 11">
    <name type="scientific">Owenia fusiformis</name>
    <name type="common">Polychaete worm</name>
    <dbReference type="NCBI Taxonomy" id="6347"/>
    <lineage>
        <taxon>Eukaryota</taxon>
        <taxon>Metazoa</taxon>
        <taxon>Spiralia</taxon>
        <taxon>Lophotrochozoa</taxon>
        <taxon>Annelida</taxon>
        <taxon>Polychaeta</taxon>
        <taxon>Sedentaria</taxon>
        <taxon>Canalipalpata</taxon>
        <taxon>Sabellida</taxon>
        <taxon>Oweniida</taxon>
        <taxon>Oweniidae</taxon>
        <taxon>Owenia</taxon>
    </lineage>
</organism>
<comment type="subcellular location">
    <subcellularLocation>
        <location evidence="1 8">Membrane</location>
        <topology evidence="1 8">Multi-pass membrane protein</topology>
    </subcellularLocation>
</comment>
<reference evidence="10" key="1">
    <citation type="submission" date="2022-03" db="EMBL/GenBank/DDBJ databases">
        <authorList>
            <person name="Martin C."/>
        </authorList>
    </citation>
    <scope>NUCLEOTIDE SEQUENCE</scope>
</reference>
<evidence type="ECO:0000256" key="3">
    <source>
        <dbReference type="ARBA" id="ARBA00022692"/>
    </source>
</evidence>
<keyword evidence="11" id="KW-1185">Reference proteome</keyword>
<evidence type="ECO:0000256" key="1">
    <source>
        <dbReference type="ARBA" id="ARBA00004141"/>
    </source>
</evidence>
<evidence type="ECO:0000256" key="7">
    <source>
        <dbReference type="ARBA" id="ARBA00023180"/>
    </source>
</evidence>
<dbReference type="Proteomes" id="UP000749559">
    <property type="component" value="Unassembled WGS sequence"/>
</dbReference>
<dbReference type="InterPro" id="IPR050746">
    <property type="entry name" value="DAACS"/>
</dbReference>
<name>A0A8J1UD38_OWEFU</name>
<feature type="transmembrane region" description="Helical" evidence="8">
    <location>
        <begin position="301"/>
        <end position="329"/>
    </location>
</feature>
<feature type="transmembrane region" description="Helical" evidence="8">
    <location>
        <begin position="99"/>
        <end position="120"/>
    </location>
</feature>
<dbReference type="PROSITE" id="PS00713">
    <property type="entry name" value="NA_DICARBOXYL_SYMP_1"/>
    <property type="match status" value="1"/>
</dbReference>
<feature type="transmembrane region" description="Helical" evidence="8">
    <location>
        <begin position="236"/>
        <end position="257"/>
    </location>
</feature>
<feature type="transmembrane region" description="Helical" evidence="8">
    <location>
        <begin position="25"/>
        <end position="42"/>
    </location>
</feature>
<evidence type="ECO:0000256" key="4">
    <source>
        <dbReference type="ARBA" id="ARBA00022847"/>
    </source>
</evidence>
<comment type="similarity">
    <text evidence="8">Belongs to the dicarboxylate/amino acid:cation symporter (DAACS) (TC 2.A.23) family.</text>
</comment>
<dbReference type="InterPro" id="IPR018107">
    <property type="entry name" value="Na-dicarboxylate_symporter_CS"/>
</dbReference>
<evidence type="ECO:0000256" key="2">
    <source>
        <dbReference type="ARBA" id="ARBA00022448"/>
    </source>
</evidence>
<feature type="region of interest" description="Disordered" evidence="9">
    <location>
        <begin position="463"/>
        <end position="484"/>
    </location>
</feature>
<dbReference type="PRINTS" id="PR00173">
    <property type="entry name" value="EDTRNSPORT"/>
</dbReference>
<evidence type="ECO:0000313" key="10">
    <source>
        <dbReference type="EMBL" id="CAH1773342.1"/>
    </source>
</evidence>
<dbReference type="Pfam" id="PF00375">
    <property type="entry name" value="SDF"/>
    <property type="match status" value="1"/>
</dbReference>
<dbReference type="GO" id="GO:0005313">
    <property type="term" value="F:L-glutamate transmembrane transporter activity"/>
    <property type="evidence" value="ECO:0007669"/>
    <property type="project" value="TreeGrafter"/>
</dbReference>
<feature type="transmembrane region" description="Helical" evidence="8">
    <location>
        <begin position="198"/>
        <end position="216"/>
    </location>
</feature>
<keyword evidence="6 8" id="KW-0472">Membrane</keyword>
<dbReference type="OrthoDB" id="5877963at2759"/>
<dbReference type="InterPro" id="IPR001991">
    <property type="entry name" value="Na-dicarboxylate_symporter"/>
</dbReference>
<feature type="transmembrane region" description="Helical" evidence="8">
    <location>
        <begin position="63"/>
        <end position="87"/>
    </location>
</feature>
<feature type="compositionally biased region" description="Basic and acidic residues" evidence="9">
    <location>
        <begin position="464"/>
        <end position="476"/>
    </location>
</feature>
<feature type="transmembrane region" description="Helical" evidence="8">
    <location>
        <begin position="381"/>
        <end position="408"/>
    </location>
</feature>
<protein>
    <recommendedName>
        <fullName evidence="8">Amino acid transporter</fullName>
    </recommendedName>
</protein>
<dbReference type="GO" id="GO:0005886">
    <property type="term" value="C:plasma membrane"/>
    <property type="evidence" value="ECO:0007669"/>
    <property type="project" value="TreeGrafter"/>
</dbReference>
<evidence type="ECO:0000256" key="9">
    <source>
        <dbReference type="SAM" id="MobiDB-lite"/>
    </source>
</evidence>
<evidence type="ECO:0000313" key="11">
    <source>
        <dbReference type="Proteomes" id="UP000749559"/>
    </source>
</evidence>
<dbReference type="InterPro" id="IPR036458">
    <property type="entry name" value="Na:dicarbo_symporter_sf"/>
</dbReference>
<keyword evidence="7" id="KW-0325">Glycoprotein</keyword>
<dbReference type="PANTHER" id="PTHR11958:SF63">
    <property type="entry name" value="AMINO ACID TRANSPORTER"/>
    <property type="match status" value="1"/>
</dbReference>
<gene>
    <name evidence="10" type="ORF">OFUS_LOCUS955</name>
</gene>
<comment type="caution">
    <text evidence="10">The sequence shown here is derived from an EMBL/GenBank/DDBJ whole genome shotgun (WGS) entry which is preliminary data.</text>
</comment>
<feature type="transmembrane region" description="Helical" evidence="8">
    <location>
        <begin position="269"/>
        <end position="295"/>
    </location>
</feature>
<dbReference type="GO" id="GO:0015501">
    <property type="term" value="F:glutamate:sodium symporter activity"/>
    <property type="evidence" value="ECO:0007669"/>
    <property type="project" value="TreeGrafter"/>
</dbReference>
<accession>A0A8J1UD38</accession>
<dbReference type="SUPFAM" id="SSF118215">
    <property type="entry name" value="Proton glutamate symport protein"/>
    <property type="match status" value="1"/>
</dbReference>
<keyword evidence="2 8" id="KW-0813">Transport</keyword>
<keyword evidence="5 8" id="KW-1133">Transmembrane helix</keyword>
<keyword evidence="4 8" id="KW-0769">Symport</keyword>
<dbReference type="AlphaFoldDB" id="A0A8J1UD38"/>
<proteinExistence type="inferred from homology"/>
<sequence>MKPKNCGRGCLCTKASMTSGLKQNLLLILTLCGIVIGFFLGLGVRSANPSDGVIMWIGLPGELFIRMLKMIILPLIVASLITGVSSLDPRSNGKIGGVTIGYICLTQAIGIIIGIVLGLVMRPGEKFNQNAPPGYNTGEPIISYSDLFADLLRNMVPENIVQACMESIHTSRKEVIINSALNITEIVKERDYRDGMNALGIIIFSIVFGIAASATGDSAKPVLNFFSGVNDIVFKMMTAIIWYSPIGLGSLVAYAVLKITDLYSAFRSLGYFSLTATIGLCIHSFIVLPGIYFIACRKNPFMFMFAVFPSVLAGCVPASSMAALPYLFLNTAGVGIDVRVSKFVLPLSINTNKDGSVIFICVSVLFVSQSIGITFTATQIIVLGCLCFVSSFGVAMVPSASLVIVVLLGSALNMPLGDSLALILTLEWLNDRLRTVTNVLSHATGCALVDAICRNDLDNTNCSDDTRNNDPEKGARCDTNTMPI</sequence>
<keyword evidence="3 8" id="KW-0812">Transmembrane</keyword>
<dbReference type="EMBL" id="CAIIXF020000001">
    <property type="protein sequence ID" value="CAH1773342.1"/>
    <property type="molecule type" value="Genomic_DNA"/>
</dbReference>
<evidence type="ECO:0000256" key="6">
    <source>
        <dbReference type="ARBA" id="ARBA00023136"/>
    </source>
</evidence>
<feature type="transmembrane region" description="Helical" evidence="8">
    <location>
        <begin position="357"/>
        <end position="375"/>
    </location>
</feature>
<evidence type="ECO:0000256" key="8">
    <source>
        <dbReference type="RuleBase" id="RU361216"/>
    </source>
</evidence>